<keyword evidence="2" id="KW-0378">Hydrolase</keyword>
<dbReference type="AlphaFoldDB" id="A0A6M0CKU2"/>
<gene>
    <name evidence="2" type="ORF">GWK10_05245</name>
</gene>
<dbReference type="SUPFAM" id="SSF56601">
    <property type="entry name" value="beta-lactamase/transpeptidase-like"/>
    <property type="match status" value="1"/>
</dbReference>
<evidence type="ECO:0000313" key="3">
    <source>
        <dbReference type="Proteomes" id="UP000474296"/>
    </source>
</evidence>
<name>A0A6M0CKU2_9FLAO</name>
<dbReference type="Proteomes" id="UP000474296">
    <property type="component" value="Unassembled WGS sequence"/>
</dbReference>
<dbReference type="PROSITE" id="PS51257">
    <property type="entry name" value="PROKAR_LIPOPROTEIN"/>
    <property type="match status" value="1"/>
</dbReference>
<keyword evidence="3" id="KW-1185">Reference proteome</keyword>
<dbReference type="GO" id="GO:0016787">
    <property type="term" value="F:hydrolase activity"/>
    <property type="evidence" value="ECO:0007669"/>
    <property type="project" value="UniProtKB-KW"/>
</dbReference>
<organism evidence="2 3">
    <name type="scientific">Spongiivirga citrea</name>
    <dbReference type="NCBI Taxonomy" id="1481457"/>
    <lineage>
        <taxon>Bacteria</taxon>
        <taxon>Pseudomonadati</taxon>
        <taxon>Bacteroidota</taxon>
        <taxon>Flavobacteriia</taxon>
        <taxon>Flavobacteriales</taxon>
        <taxon>Flavobacteriaceae</taxon>
        <taxon>Spongiivirga</taxon>
    </lineage>
</organism>
<dbReference type="Gene3D" id="3.40.710.10">
    <property type="entry name" value="DD-peptidase/beta-lactamase superfamily"/>
    <property type="match status" value="1"/>
</dbReference>
<evidence type="ECO:0000259" key="1">
    <source>
        <dbReference type="Pfam" id="PF00144"/>
    </source>
</evidence>
<sequence length="410" mass="46243">MKRFIRITGIVFILLGCIAFFFRDELWRLHFALKMFSGVEQVERFKAVEDYFPVNPVNTVTESSAIQTANTIALPETYTYENESFNTKGLLEKTDVTSLIVLKNNAIVFEEYYQGFTREDHTIVWSVTKSIVSALVGTAVDEGHIRSIKDAASDYVEELKGTAYEGVTIKNLLQMSSGVSWNEDYSDDNSDINRFGRTLALGGSFESFVKTLTKDKPQGTYNRYNSSDTQVLGMVLIRSTGKSLSAYLEEKIWKPLGMEQTALWLVDDQGNEFAAAGLSTCARDMARFGLLYLNNGKWNNNQIINNEWINLSITPDAPHLLPGQNPNSNNEYGYGFQWWLLDNTKNTYAAMGIYNQMIYINPGEKIVIVKTAANNNYGTTNDESSFKEQESLAFIHAVVHKVVNENVINQ</sequence>
<dbReference type="InterPro" id="IPR012338">
    <property type="entry name" value="Beta-lactam/transpept-like"/>
</dbReference>
<feature type="domain" description="Beta-lactamase-related" evidence="1">
    <location>
        <begin position="98"/>
        <end position="372"/>
    </location>
</feature>
<dbReference type="EMBL" id="JAABOQ010000002">
    <property type="protein sequence ID" value="NER16604.1"/>
    <property type="molecule type" value="Genomic_DNA"/>
</dbReference>
<dbReference type="Pfam" id="PF00144">
    <property type="entry name" value="Beta-lactamase"/>
    <property type="match status" value="1"/>
</dbReference>
<dbReference type="InterPro" id="IPR050789">
    <property type="entry name" value="Diverse_Enzym_Activities"/>
</dbReference>
<comment type="caution">
    <text evidence="2">The sequence shown here is derived from an EMBL/GenBank/DDBJ whole genome shotgun (WGS) entry which is preliminary data.</text>
</comment>
<accession>A0A6M0CKU2</accession>
<dbReference type="InterPro" id="IPR001466">
    <property type="entry name" value="Beta-lactam-related"/>
</dbReference>
<dbReference type="PANTHER" id="PTHR43283">
    <property type="entry name" value="BETA-LACTAMASE-RELATED"/>
    <property type="match status" value="1"/>
</dbReference>
<dbReference type="RefSeq" id="WP_164029922.1">
    <property type="nucleotide sequence ID" value="NZ_JAABOQ010000002.1"/>
</dbReference>
<protein>
    <submittedName>
        <fullName evidence="2">Serine hydrolase</fullName>
    </submittedName>
</protein>
<proteinExistence type="predicted"/>
<evidence type="ECO:0000313" key="2">
    <source>
        <dbReference type="EMBL" id="NER16604.1"/>
    </source>
</evidence>
<reference evidence="2 3" key="1">
    <citation type="submission" date="2020-01" db="EMBL/GenBank/DDBJ databases">
        <title>Spongiivirga citrea KCTC 32990T.</title>
        <authorList>
            <person name="Wang G."/>
        </authorList>
    </citation>
    <scope>NUCLEOTIDE SEQUENCE [LARGE SCALE GENOMIC DNA]</scope>
    <source>
        <strain evidence="2 3">KCTC 32990</strain>
    </source>
</reference>
<dbReference type="PANTHER" id="PTHR43283:SF14">
    <property type="entry name" value="BLL8153 PROTEIN"/>
    <property type="match status" value="1"/>
</dbReference>